<dbReference type="GO" id="GO:0005524">
    <property type="term" value="F:ATP binding"/>
    <property type="evidence" value="ECO:0007669"/>
    <property type="project" value="UniProtKB-UniRule"/>
</dbReference>
<keyword evidence="1" id="KW-0067">ATP-binding</keyword>
<gene>
    <name evidence="3" type="ORF">BaRGS_00008963</name>
</gene>
<protein>
    <recommendedName>
        <fullName evidence="2">ATP-grasp domain-containing protein</fullName>
    </recommendedName>
</protein>
<dbReference type="Gene3D" id="3.40.50.20">
    <property type="match status" value="1"/>
</dbReference>
<dbReference type="InterPro" id="IPR011761">
    <property type="entry name" value="ATP-grasp"/>
</dbReference>
<dbReference type="PROSITE" id="PS50975">
    <property type="entry name" value="ATP_GRASP"/>
    <property type="match status" value="1"/>
</dbReference>
<reference evidence="3 4" key="1">
    <citation type="journal article" date="2023" name="Sci. Data">
        <title>Genome assembly of the Korean intertidal mud-creeper Batillaria attramentaria.</title>
        <authorList>
            <person name="Patra A.K."/>
            <person name="Ho P.T."/>
            <person name="Jun S."/>
            <person name="Lee S.J."/>
            <person name="Kim Y."/>
            <person name="Won Y.J."/>
        </authorList>
    </citation>
    <scope>NUCLEOTIDE SEQUENCE [LARGE SCALE GENOMIC DNA]</scope>
    <source>
        <strain evidence="3">Wonlab-2016</strain>
    </source>
</reference>
<dbReference type="EMBL" id="JACVVK020000041">
    <property type="protein sequence ID" value="KAK7499872.1"/>
    <property type="molecule type" value="Genomic_DNA"/>
</dbReference>
<feature type="domain" description="ATP-grasp" evidence="2">
    <location>
        <begin position="181"/>
        <end position="390"/>
    </location>
</feature>
<name>A0ABD0LLL0_9CAEN</name>
<dbReference type="Gene3D" id="3.30.470.20">
    <property type="entry name" value="ATP-grasp fold, B domain"/>
    <property type="match status" value="1"/>
</dbReference>
<dbReference type="Proteomes" id="UP001519460">
    <property type="component" value="Unassembled WGS sequence"/>
</dbReference>
<keyword evidence="4" id="KW-1185">Reference proteome</keyword>
<dbReference type="Pfam" id="PF13535">
    <property type="entry name" value="ATP-grasp_4"/>
    <property type="match status" value="1"/>
</dbReference>
<evidence type="ECO:0000256" key="1">
    <source>
        <dbReference type="PROSITE-ProRule" id="PRU00409"/>
    </source>
</evidence>
<dbReference type="PANTHER" id="PTHR48066">
    <property type="entry name" value="CARNOSINE SYNTHASE 1"/>
    <property type="match status" value="1"/>
</dbReference>
<evidence type="ECO:0000313" key="3">
    <source>
        <dbReference type="EMBL" id="KAK7499872.1"/>
    </source>
</evidence>
<dbReference type="AlphaFoldDB" id="A0ABD0LLL0"/>
<dbReference type="InterPro" id="IPR031046">
    <property type="entry name" value="CARNS1"/>
</dbReference>
<accession>A0ABD0LLL0</accession>
<proteinExistence type="predicted"/>
<evidence type="ECO:0000259" key="2">
    <source>
        <dbReference type="PROSITE" id="PS50975"/>
    </source>
</evidence>
<evidence type="ECO:0000313" key="4">
    <source>
        <dbReference type="Proteomes" id="UP001519460"/>
    </source>
</evidence>
<dbReference type="PANTHER" id="PTHR48066:SF1">
    <property type="entry name" value="CARNOSINE SYNTHASE 1"/>
    <property type="match status" value="1"/>
</dbReference>
<comment type="caution">
    <text evidence="3">The sequence shown here is derived from an EMBL/GenBank/DDBJ whole genome shotgun (WGS) entry which is preliminary data.</text>
</comment>
<dbReference type="SUPFAM" id="SSF56059">
    <property type="entry name" value="Glutathione synthetase ATP-binding domain-like"/>
    <property type="match status" value="1"/>
</dbReference>
<organism evidence="3 4">
    <name type="scientific">Batillaria attramentaria</name>
    <dbReference type="NCBI Taxonomy" id="370345"/>
    <lineage>
        <taxon>Eukaryota</taxon>
        <taxon>Metazoa</taxon>
        <taxon>Spiralia</taxon>
        <taxon>Lophotrochozoa</taxon>
        <taxon>Mollusca</taxon>
        <taxon>Gastropoda</taxon>
        <taxon>Caenogastropoda</taxon>
        <taxon>Sorbeoconcha</taxon>
        <taxon>Cerithioidea</taxon>
        <taxon>Batillariidae</taxon>
        <taxon>Batillaria</taxon>
    </lineage>
</organism>
<keyword evidence="1" id="KW-0547">Nucleotide-binding</keyword>
<sequence length="519" mass="57621">MDSDKITEEKAPVEEVPVEEVPVNPVVAVDPHDIIPEEIPNPEEAVTEEIVNPSDQLPDLRMKGKRVLVIGVVDERKDFIWKALRRLGVELFAAGSRPKEQMKGFVKKYITYDSSDHNLDEQICEEIAETVQKEIGNVDGCICFWDTETPLADLVAARLGKHTIPFTGVAIAMSKAKTLEALILADENLSTAKYSSSCIAVECDADLVEYSDTVGFPAVMKTEYGAGAMGVKLVNSLEDAVDHFNHIQVLHEQFTDRAYKLGGTFKRSCVLMDYLRGSEHCVDLAIFHGELVCAFVTDKGPQLPPDVFKTTVAMPSLLEENDLEAVITAAFECCMALGLAHGVFDVDVMLTSKGPKLIEINPRVGGFCQREFILQCYNVDLAQLSCMVACDIKPHFASSENEQVNGYNPKSAKHAVLPSCSHYVGMYCYPVRHGSALKSTATPEILRGLHDKQELLFIQHEMQLREHEHELPFCTVAFKADTFDKAQKHMIEMCSKLGLETDDVSIKTLTDYFRPKKSA</sequence>